<dbReference type="PROSITE" id="PS00138">
    <property type="entry name" value="SUBTILASE_SER"/>
    <property type="match status" value="1"/>
</dbReference>
<keyword evidence="3 5" id="KW-0378">Hydrolase</keyword>
<sequence>IRIAILDTGIDTTDKMIGPASRSRIKAKRSWVGSIEDYEDRYGHGTHVTRLLLKMAPAADIYIAKITDGKTVDAKDMDRIAEAIDWAMKEWKVHIISMSFGYESKKQAIEDAIERASKAGILMFAAASNEGGNRRDRSRPGRNPEVICIHACDGKGNRGDMNPNPQRNEYNFTALGVAVKSYWKKKKVYKSGTSFATPVAAAFAADILEFANFRCELKEEDKKLLYKKHGMQAVFRSMSNERDEYDYLQPNLLWDDGDDDDKVAAKIGKILASL</sequence>
<dbReference type="InterPro" id="IPR036852">
    <property type="entry name" value="Peptidase_S8/S53_dom_sf"/>
</dbReference>
<dbReference type="InterPro" id="IPR000209">
    <property type="entry name" value="Peptidase_S8/S53_dom"/>
</dbReference>
<feature type="active site" description="Charge relay system" evidence="5">
    <location>
        <position position="194"/>
    </location>
</feature>
<proteinExistence type="inferred from homology"/>
<evidence type="ECO:0000259" key="6">
    <source>
        <dbReference type="Pfam" id="PF00082"/>
    </source>
</evidence>
<feature type="domain" description="Peptidase S8/S53" evidence="6">
    <location>
        <begin position="2"/>
        <end position="212"/>
    </location>
</feature>
<dbReference type="PROSITE" id="PS00136">
    <property type="entry name" value="SUBTILASE_ASP"/>
    <property type="match status" value="1"/>
</dbReference>
<keyword evidence="4 5" id="KW-0720">Serine protease</keyword>
<evidence type="ECO:0000256" key="2">
    <source>
        <dbReference type="ARBA" id="ARBA00022670"/>
    </source>
</evidence>
<comment type="similarity">
    <text evidence="1 5">Belongs to the peptidase S8 family.</text>
</comment>
<accession>A0A2T3YW10</accession>
<dbReference type="InterPro" id="IPR051048">
    <property type="entry name" value="Peptidase_S8/S53_subtilisin"/>
</dbReference>
<evidence type="ECO:0000313" key="8">
    <source>
        <dbReference type="Proteomes" id="UP000240493"/>
    </source>
</evidence>
<evidence type="ECO:0000256" key="4">
    <source>
        <dbReference type="ARBA" id="ARBA00022825"/>
    </source>
</evidence>
<protein>
    <recommendedName>
        <fullName evidence="6">Peptidase S8/S53 domain-containing protein</fullName>
    </recommendedName>
</protein>
<evidence type="ECO:0000256" key="5">
    <source>
        <dbReference type="PROSITE-ProRule" id="PRU01240"/>
    </source>
</evidence>
<reference evidence="7 8" key="1">
    <citation type="submission" date="2016-07" db="EMBL/GenBank/DDBJ databases">
        <title>Multiple horizontal gene transfer events from other fungi enriched the ability of initially mycotrophic Trichoderma (Ascomycota) to feed on dead plant biomass.</title>
        <authorList>
            <consortium name="DOE Joint Genome Institute"/>
            <person name="Aerts A."/>
            <person name="Atanasova L."/>
            <person name="Chenthamara K."/>
            <person name="Zhang J."/>
            <person name="Grujic M."/>
            <person name="Henrissat B."/>
            <person name="Kuo A."/>
            <person name="Salamov A."/>
            <person name="Lipzen A."/>
            <person name="Labutti K."/>
            <person name="Barry K."/>
            <person name="Miao Y."/>
            <person name="Rahimi M.J."/>
            <person name="Shen Q."/>
            <person name="Grigoriev I.V."/>
            <person name="Kubicek C.P."/>
            <person name="Druzhinina I.S."/>
        </authorList>
    </citation>
    <scope>NUCLEOTIDE SEQUENCE [LARGE SCALE GENOMIC DNA]</scope>
    <source>
        <strain evidence="7 8">CBS 433.97</strain>
    </source>
</reference>
<dbReference type="OrthoDB" id="206201at2759"/>
<evidence type="ECO:0000256" key="1">
    <source>
        <dbReference type="ARBA" id="ARBA00011073"/>
    </source>
</evidence>
<dbReference type="SUPFAM" id="SSF52743">
    <property type="entry name" value="Subtilisin-like"/>
    <property type="match status" value="1"/>
</dbReference>
<dbReference type="GO" id="GO:0004252">
    <property type="term" value="F:serine-type endopeptidase activity"/>
    <property type="evidence" value="ECO:0007669"/>
    <property type="project" value="UniProtKB-UniRule"/>
</dbReference>
<evidence type="ECO:0000313" key="7">
    <source>
        <dbReference type="EMBL" id="PTB36717.1"/>
    </source>
</evidence>
<dbReference type="AlphaFoldDB" id="A0A2T3YW10"/>
<organism evidence="7 8">
    <name type="scientific">Trichoderma asperellum (strain ATCC 204424 / CBS 433.97 / NBRC 101777)</name>
    <dbReference type="NCBI Taxonomy" id="1042311"/>
    <lineage>
        <taxon>Eukaryota</taxon>
        <taxon>Fungi</taxon>
        <taxon>Dikarya</taxon>
        <taxon>Ascomycota</taxon>
        <taxon>Pezizomycotina</taxon>
        <taxon>Sordariomycetes</taxon>
        <taxon>Hypocreomycetidae</taxon>
        <taxon>Hypocreales</taxon>
        <taxon>Hypocreaceae</taxon>
        <taxon>Trichoderma</taxon>
    </lineage>
</organism>
<keyword evidence="8" id="KW-1185">Reference proteome</keyword>
<evidence type="ECO:0000256" key="3">
    <source>
        <dbReference type="ARBA" id="ARBA00022801"/>
    </source>
</evidence>
<keyword evidence="2 5" id="KW-0645">Protease</keyword>
<dbReference type="InterPro" id="IPR023827">
    <property type="entry name" value="Peptidase_S8_Asp-AS"/>
</dbReference>
<dbReference type="Pfam" id="PF00082">
    <property type="entry name" value="Peptidase_S8"/>
    <property type="match status" value="1"/>
</dbReference>
<dbReference type="InterPro" id="IPR023828">
    <property type="entry name" value="Peptidase_S8_Ser-AS"/>
</dbReference>
<dbReference type="PANTHER" id="PTHR43399:SF4">
    <property type="entry name" value="CELL WALL-ASSOCIATED PROTEASE"/>
    <property type="match status" value="1"/>
</dbReference>
<dbReference type="EMBL" id="KZ679269">
    <property type="protein sequence ID" value="PTB36717.1"/>
    <property type="molecule type" value="Genomic_DNA"/>
</dbReference>
<dbReference type="GO" id="GO:0006508">
    <property type="term" value="P:proteolysis"/>
    <property type="evidence" value="ECO:0007669"/>
    <property type="project" value="UniProtKB-KW"/>
</dbReference>
<feature type="active site" description="Charge relay system" evidence="5">
    <location>
        <position position="7"/>
    </location>
</feature>
<name>A0A2T3YW10_TRIA4</name>
<dbReference type="Gene3D" id="3.40.50.200">
    <property type="entry name" value="Peptidase S8/S53 domain"/>
    <property type="match status" value="1"/>
</dbReference>
<feature type="non-terminal residue" evidence="7">
    <location>
        <position position="1"/>
    </location>
</feature>
<dbReference type="Proteomes" id="UP000240493">
    <property type="component" value="Unassembled WGS sequence"/>
</dbReference>
<feature type="active site" description="Charge relay system" evidence="5">
    <location>
        <position position="44"/>
    </location>
</feature>
<dbReference type="STRING" id="1042311.A0A2T3YW10"/>
<gene>
    <name evidence="7" type="ORF">M441DRAFT_149862</name>
</gene>
<dbReference type="PANTHER" id="PTHR43399">
    <property type="entry name" value="SUBTILISIN-RELATED"/>
    <property type="match status" value="1"/>
</dbReference>
<dbReference type="PROSITE" id="PS51892">
    <property type="entry name" value="SUBTILASE"/>
    <property type="match status" value="1"/>
</dbReference>